<sequence>MTTGARCDWRSVRHNGKMHLDWDGVNQMTVRVLTVGELNSLHMEYSHRFKVEFQQLLEQMTFARVVFRNNELLFKDEETPFYHTLHHCFGCSFEGMALGLSRVWDKDCKVRKDQSHLNLISIPMLATHFADQNFLGCHGLKSSHQDRVLFDTLYADPLRTRLRVVRTEALAHSVMVGKSKDRYKSDINGKHDFGVVNGDALDYCQKTLDLLFSLNDQLTISKWRAKRTMADMTGEWNERHVAFLRHFVPEVQ</sequence>
<reference evidence="1" key="2">
    <citation type="submission" date="2020-09" db="EMBL/GenBank/DDBJ databases">
        <authorList>
            <person name="Sun Q."/>
            <person name="Kim S."/>
        </authorList>
    </citation>
    <scope>NUCLEOTIDE SEQUENCE</scope>
    <source>
        <strain evidence="1">KCTC 23714</strain>
    </source>
</reference>
<dbReference type="EMBL" id="BMYQ01000004">
    <property type="protein sequence ID" value="GGW30212.1"/>
    <property type="molecule type" value="Genomic_DNA"/>
</dbReference>
<reference evidence="1" key="1">
    <citation type="journal article" date="2014" name="Int. J. Syst. Evol. Microbiol.">
        <title>Complete genome sequence of Corynebacterium casei LMG S-19264T (=DSM 44701T), isolated from a smear-ripened cheese.</title>
        <authorList>
            <consortium name="US DOE Joint Genome Institute (JGI-PGF)"/>
            <person name="Walter F."/>
            <person name="Albersmeier A."/>
            <person name="Kalinowski J."/>
            <person name="Ruckert C."/>
        </authorList>
    </citation>
    <scope>NUCLEOTIDE SEQUENCE</scope>
    <source>
        <strain evidence="1">KCTC 23714</strain>
    </source>
</reference>
<comment type="caution">
    <text evidence="1">The sequence shown here is derived from an EMBL/GenBank/DDBJ whole genome shotgun (WGS) entry which is preliminary data.</text>
</comment>
<protein>
    <submittedName>
        <fullName evidence="1">Uncharacterized protein</fullName>
    </submittedName>
</protein>
<evidence type="ECO:0000313" key="1">
    <source>
        <dbReference type="EMBL" id="GGW30212.1"/>
    </source>
</evidence>
<name>A0A918MK20_9RHOB</name>
<keyword evidence="2" id="KW-1185">Reference proteome</keyword>
<proteinExistence type="predicted"/>
<organism evidence="1 2">
    <name type="scientific">Gemmobacter lanyuensis</name>
    <dbReference type="NCBI Taxonomy" id="1054497"/>
    <lineage>
        <taxon>Bacteria</taxon>
        <taxon>Pseudomonadati</taxon>
        <taxon>Pseudomonadota</taxon>
        <taxon>Alphaproteobacteria</taxon>
        <taxon>Rhodobacterales</taxon>
        <taxon>Paracoccaceae</taxon>
        <taxon>Gemmobacter</taxon>
    </lineage>
</organism>
<evidence type="ECO:0000313" key="2">
    <source>
        <dbReference type="Proteomes" id="UP000628984"/>
    </source>
</evidence>
<dbReference type="AlphaFoldDB" id="A0A918MK20"/>
<accession>A0A918MK20</accession>
<dbReference type="Proteomes" id="UP000628984">
    <property type="component" value="Unassembled WGS sequence"/>
</dbReference>
<gene>
    <name evidence="1" type="ORF">GCM10011452_18550</name>
</gene>